<name>A0A085NKF6_9BILA</name>
<evidence type="ECO:0000313" key="2">
    <source>
        <dbReference type="EMBL" id="KFD69952.1"/>
    </source>
</evidence>
<dbReference type="Proteomes" id="UP000030764">
    <property type="component" value="Unassembled WGS sequence"/>
</dbReference>
<protein>
    <submittedName>
        <fullName evidence="2">Uncharacterized protein</fullName>
    </submittedName>
</protein>
<dbReference type="Proteomes" id="UP000030758">
    <property type="component" value="Unassembled WGS sequence"/>
</dbReference>
<dbReference type="EMBL" id="KL363228">
    <property type="protein sequence ID" value="KFD52370.1"/>
    <property type="molecule type" value="Genomic_DNA"/>
</dbReference>
<dbReference type="AlphaFoldDB" id="A0A085NKF6"/>
<evidence type="ECO:0000313" key="1">
    <source>
        <dbReference type="EMBL" id="KFD52370.1"/>
    </source>
</evidence>
<sequence length="73" mass="8146">MTKLDNCGLLIRIILAFMKAPEMLFLSASKGSGNCLLKSSRCDVRTRCHGFRMLDKRQICATIDEAATPRAQQ</sequence>
<dbReference type="EMBL" id="KL367491">
    <property type="protein sequence ID" value="KFD69952.1"/>
    <property type="molecule type" value="Genomic_DNA"/>
</dbReference>
<organism evidence="2">
    <name type="scientific">Trichuris suis</name>
    <name type="common">pig whipworm</name>
    <dbReference type="NCBI Taxonomy" id="68888"/>
    <lineage>
        <taxon>Eukaryota</taxon>
        <taxon>Metazoa</taxon>
        <taxon>Ecdysozoa</taxon>
        <taxon>Nematoda</taxon>
        <taxon>Enoplea</taxon>
        <taxon>Dorylaimia</taxon>
        <taxon>Trichinellida</taxon>
        <taxon>Trichuridae</taxon>
        <taxon>Trichuris</taxon>
    </lineage>
</organism>
<accession>A0A085NKF6</accession>
<gene>
    <name evidence="1" type="ORF">M513_06751</name>
    <name evidence="2" type="ORF">M514_06751</name>
</gene>
<reference evidence="2 3" key="1">
    <citation type="journal article" date="2014" name="Nat. Genet.">
        <title>Genome and transcriptome of the porcine whipworm Trichuris suis.</title>
        <authorList>
            <person name="Jex A.R."/>
            <person name="Nejsum P."/>
            <person name="Schwarz E.M."/>
            <person name="Hu L."/>
            <person name="Young N.D."/>
            <person name="Hall R.S."/>
            <person name="Korhonen P.K."/>
            <person name="Liao S."/>
            <person name="Thamsborg S."/>
            <person name="Xia J."/>
            <person name="Xu P."/>
            <person name="Wang S."/>
            <person name="Scheerlinck J.P."/>
            <person name="Hofmann A."/>
            <person name="Sternberg P.W."/>
            <person name="Wang J."/>
            <person name="Gasser R.B."/>
        </authorList>
    </citation>
    <scope>NUCLEOTIDE SEQUENCE [LARGE SCALE GENOMIC DNA]</scope>
    <source>
        <strain evidence="2">DCEP-RM93F</strain>
        <strain evidence="1">DCEP-RM93M</strain>
    </source>
</reference>
<keyword evidence="3" id="KW-1185">Reference proteome</keyword>
<proteinExistence type="predicted"/>
<evidence type="ECO:0000313" key="3">
    <source>
        <dbReference type="Proteomes" id="UP000030764"/>
    </source>
</evidence>